<dbReference type="Pfam" id="PF14765">
    <property type="entry name" value="PS-DH"/>
    <property type="match status" value="1"/>
</dbReference>
<feature type="domain" description="Ketosynthase family 3 (KS3)" evidence="11">
    <location>
        <begin position="6"/>
        <end position="432"/>
    </location>
</feature>
<dbReference type="Pfam" id="PF16197">
    <property type="entry name" value="KAsynt_C_assoc"/>
    <property type="match status" value="1"/>
</dbReference>
<dbReference type="InterPro" id="IPR049552">
    <property type="entry name" value="PKS_DH_N"/>
</dbReference>
<dbReference type="SUPFAM" id="SSF52151">
    <property type="entry name" value="FabD/lysophospholipase-like"/>
    <property type="match status" value="1"/>
</dbReference>
<gene>
    <name evidence="13" type="ORF">BJX66DRAFT_344971</name>
</gene>
<dbReference type="SMART" id="SM00823">
    <property type="entry name" value="PKS_PP"/>
    <property type="match status" value="1"/>
</dbReference>
<evidence type="ECO:0000256" key="6">
    <source>
        <dbReference type="ARBA" id="ARBA00023268"/>
    </source>
</evidence>
<dbReference type="InterPro" id="IPR014043">
    <property type="entry name" value="Acyl_transferase_dom"/>
</dbReference>
<dbReference type="Gene3D" id="3.40.50.720">
    <property type="entry name" value="NAD(P)-binding Rossmann-like Domain"/>
    <property type="match status" value="1"/>
</dbReference>
<dbReference type="InterPro" id="IPR042104">
    <property type="entry name" value="PKS_dehydratase_sf"/>
</dbReference>
<keyword evidence="7" id="KW-0012">Acyltransferase</keyword>
<dbReference type="Gene3D" id="1.10.1200.10">
    <property type="entry name" value="ACP-like"/>
    <property type="match status" value="1"/>
</dbReference>
<dbReference type="SUPFAM" id="SSF50129">
    <property type="entry name" value="GroES-like"/>
    <property type="match status" value="1"/>
</dbReference>
<dbReference type="PANTHER" id="PTHR43775">
    <property type="entry name" value="FATTY ACID SYNTHASE"/>
    <property type="match status" value="1"/>
</dbReference>
<dbReference type="PROSITE" id="PS00606">
    <property type="entry name" value="KS3_1"/>
    <property type="match status" value="1"/>
</dbReference>
<dbReference type="InterPro" id="IPR050091">
    <property type="entry name" value="PKS_NRPS_Biosynth_Enz"/>
</dbReference>
<protein>
    <recommendedName>
        <fullName evidence="15">Polyketide synthase</fullName>
    </recommendedName>
</protein>
<dbReference type="InterPro" id="IPR016035">
    <property type="entry name" value="Acyl_Trfase/lysoPLipase"/>
</dbReference>
<dbReference type="SMART" id="SM00822">
    <property type="entry name" value="PKS_KR"/>
    <property type="match status" value="1"/>
</dbReference>
<dbReference type="InterPro" id="IPR032821">
    <property type="entry name" value="PKS_assoc"/>
</dbReference>
<feature type="region of interest" description="Disordered" evidence="9">
    <location>
        <begin position="2185"/>
        <end position="2207"/>
    </location>
</feature>
<dbReference type="SUPFAM" id="SSF51735">
    <property type="entry name" value="NAD(P)-binding Rossmann-fold domains"/>
    <property type="match status" value="2"/>
</dbReference>
<dbReference type="SMART" id="SM00827">
    <property type="entry name" value="PKS_AT"/>
    <property type="match status" value="1"/>
</dbReference>
<evidence type="ECO:0000256" key="3">
    <source>
        <dbReference type="ARBA" id="ARBA00022679"/>
    </source>
</evidence>
<dbReference type="InterPro" id="IPR049551">
    <property type="entry name" value="PKS_DH_C"/>
</dbReference>
<evidence type="ECO:0000259" key="10">
    <source>
        <dbReference type="PROSITE" id="PS50075"/>
    </source>
</evidence>
<evidence type="ECO:0000256" key="1">
    <source>
        <dbReference type="ARBA" id="ARBA00022450"/>
    </source>
</evidence>
<evidence type="ECO:0000259" key="11">
    <source>
        <dbReference type="PROSITE" id="PS52004"/>
    </source>
</evidence>
<feature type="domain" description="Carrier" evidence="10">
    <location>
        <begin position="2267"/>
        <end position="2345"/>
    </location>
</feature>
<dbReference type="Proteomes" id="UP001610563">
    <property type="component" value="Unassembled WGS sequence"/>
</dbReference>
<dbReference type="PROSITE" id="PS50075">
    <property type="entry name" value="CARRIER"/>
    <property type="match status" value="1"/>
</dbReference>
<dbReference type="InterPro" id="IPR006162">
    <property type="entry name" value="Ppantetheine_attach_site"/>
</dbReference>
<dbReference type="InterPro" id="IPR057326">
    <property type="entry name" value="KR_dom"/>
</dbReference>
<evidence type="ECO:0000256" key="9">
    <source>
        <dbReference type="SAM" id="MobiDB-lite"/>
    </source>
</evidence>
<dbReference type="EMBL" id="JBFTWV010000240">
    <property type="protein sequence ID" value="KAL2783391.1"/>
    <property type="molecule type" value="Genomic_DNA"/>
</dbReference>
<feature type="active site" description="Proton donor; for dehydratase activity" evidence="8">
    <location>
        <position position="1135"/>
    </location>
</feature>
<dbReference type="InterPro" id="IPR020806">
    <property type="entry name" value="PKS_PP-bd"/>
</dbReference>
<evidence type="ECO:0008006" key="15">
    <source>
        <dbReference type="Google" id="ProtNLM"/>
    </source>
</evidence>
<dbReference type="Pfam" id="PF08659">
    <property type="entry name" value="KR"/>
    <property type="match status" value="1"/>
</dbReference>
<evidence type="ECO:0000256" key="8">
    <source>
        <dbReference type="PROSITE-ProRule" id="PRU01363"/>
    </source>
</evidence>
<dbReference type="Pfam" id="PF13602">
    <property type="entry name" value="ADH_zinc_N_2"/>
    <property type="match status" value="1"/>
</dbReference>
<dbReference type="InterPro" id="IPR020841">
    <property type="entry name" value="PKS_Beta-ketoAc_synthase_dom"/>
</dbReference>
<dbReference type="InterPro" id="IPR016036">
    <property type="entry name" value="Malonyl_transacylase_ACP-bd"/>
</dbReference>
<feature type="region of interest" description="N-terminal hotdog fold" evidence="8">
    <location>
        <begin position="917"/>
        <end position="1051"/>
    </location>
</feature>
<keyword evidence="4" id="KW-0521">NADP</keyword>
<comment type="caution">
    <text evidence="13">The sequence shown here is derived from an EMBL/GenBank/DDBJ whole genome shotgun (WGS) entry which is preliminary data.</text>
</comment>
<dbReference type="SMART" id="SM00829">
    <property type="entry name" value="PKS_ER"/>
    <property type="match status" value="1"/>
</dbReference>
<accession>A0ABR4FJG4</accession>
<dbReference type="PROSITE" id="PS52004">
    <property type="entry name" value="KS3_2"/>
    <property type="match status" value="1"/>
</dbReference>
<dbReference type="InterPro" id="IPR001227">
    <property type="entry name" value="Ac_transferase_dom_sf"/>
</dbReference>
<dbReference type="Pfam" id="PF02801">
    <property type="entry name" value="Ketoacyl-synt_C"/>
    <property type="match status" value="1"/>
</dbReference>
<name>A0ABR4FJG4_9EURO</name>
<dbReference type="InterPro" id="IPR036736">
    <property type="entry name" value="ACP-like_sf"/>
</dbReference>
<dbReference type="Gene3D" id="3.10.129.110">
    <property type="entry name" value="Polyketide synthase dehydratase"/>
    <property type="match status" value="1"/>
</dbReference>
<dbReference type="Pfam" id="PF08240">
    <property type="entry name" value="ADH_N"/>
    <property type="match status" value="1"/>
</dbReference>
<dbReference type="Pfam" id="PF00698">
    <property type="entry name" value="Acyl_transf_1"/>
    <property type="match status" value="1"/>
</dbReference>
<organism evidence="13 14">
    <name type="scientific">Aspergillus keveii</name>
    <dbReference type="NCBI Taxonomy" id="714993"/>
    <lineage>
        <taxon>Eukaryota</taxon>
        <taxon>Fungi</taxon>
        <taxon>Dikarya</taxon>
        <taxon>Ascomycota</taxon>
        <taxon>Pezizomycotina</taxon>
        <taxon>Eurotiomycetes</taxon>
        <taxon>Eurotiomycetidae</taxon>
        <taxon>Eurotiales</taxon>
        <taxon>Aspergillaceae</taxon>
        <taxon>Aspergillus</taxon>
        <taxon>Aspergillus subgen. Nidulantes</taxon>
    </lineage>
</organism>
<dbReference type="PROSITE" id="PS01162">
    <property type="entry name" value="QOR_ZETA_CRYSTAL"/>
    <property type="match status" value="1"/>
</dbReference>
<evidence type="ECO:0000259" key="12">
    <source>
        <dbReference type="PROSITE" id="PS52019"/>
    </source>
</evidence>
<dbReference type="Gene3D" id="3.40.47.10">
    <property type="match status" value="1"/>
</dbReference>
<dbReference type="CDD" id="cd05195">
    <property type="entry name" value="enoyl_red"/>
    <property type="match status" value="1"/>
</dbReference>
<dbReference type="InterPro" id="IPR016039">
    <property type="entry name" value="Thiolase-like"/>
</dbReference>
<keyword evidence="5" id="KW-0560">Oxidoreductase</keyword>
<dbReference type="PANTHER" id="PTHR43775:SF50">
    <property type="entry name" value="HIGHLY REDUCING POLYKETIDE SYNTHASE SRDA"/>
    <property type="match status" value="1"/>
</dbReference>
<dbReference type="PROSITE" id="PS52019">
    <property type="entry name" value="PKS_MFAS_DH"/>
    <property type="match status" value="1"/>
</dbReference>
<dbReference type="InterPro" id="IPR002364">
    <property type="entry name" value="Quin_OxRdtase/zeta-crystal_CS"/>
</dbReference>
<dbReference type="PROSITE" id="PS00012">
    <property type="entry name" value="PHOSPHOPANTETHEINE"/>
    <property type="match status" value="1"/>
</dbReference>
<dbReference type="InterPro" id="IPR013968">
    <property type="entry name" value="PKS_KR"/>
</dbReference>
<dbReference type="InterPro" id="IPR049900">
    <property type="entry name" value="PKS_mFAS_DH"/>
</dbReference>
<feature type="region of interest" description="Disordered" evidence="9">
    <location>
        <begin position="1097"/>
        <end position="1123"/>
    </location>
</feature>
<dbReference type="SUPFAM" id="SSF55048">
    <property type="entry name" value="Probable ACP-binding domain of malonyl-CoA ACP transacylase"/>
    <property type="match status" value="1"/>
</dbReference>
<dbReference type="InterPro" id="IPR011032">
    <property type="entry name" value="GroES-like_sf"/>
</dbReference>
<dbReference type="CDD" id="cd00833">
    <property type="entry name" value="PKS"/>
    <property type="match status" value="1"/>
</dbReference>
<dbReference type="Gene3D" id="3.90.180.10">
    <property type="entry name" value="Medium-chain alcohol dehydrogenases, catalytic domain"/>
    <property type="match status" value="1"/>
</dbReference>
<dbReference type="SUPFAM" id="SSF47336">
    <property type="entry name" value="ACP-like"/>
    <property type="match status" value="1"/>
</dbReference>
<dbReference type="InterPro" id="IPR020843">
    <property type="entry name" value="ER"/>
</dbReference>
<keyword evidence="2" id="KW-0597">Phosphoprotein</keyword>
<dbReference type="SUPFAM" id="SSF53901">
    <property type="entry name" value="Thiolase-like"/>
    <property type="match status" value="1"/>
</dbReference>
<evidence type="ECO:0000256" key="5">
    <source>
        <dbReference type="ARBA" id="ARBA00023002"/>
    </source>
</evidence>
<evidence type="ECO:0000256" key="4">
    <source>
        <dbReference type="ARBA" id="ARBA00022857"/>
    </source>
</evidence>
<evidence type="ECO:0000256" key="7">
    <source>
        <dbReference type="ARBA" id="ARBA00023315"/>
    </source>
</evidence>
<dbReference type="InterPro" id="IPR020807">
    <property type="entry name" value="PKS_DH"/>
</dbReference>
<keyword evidence="6" id="KW-0511">Multifunctional enzyme</keyword>
<dbReference type="Pfam" id="PF21089">
    <property type="entry name" value="PKS_DH_N"/>
    <property type="match status" value="1"/>
</dbReference>
<dbReference type="InterPro" id="IPR036291">
    <property type="entry name" value="NAD(P)-bd_dom_sf"/>
</dbReference>
<sequence>MAHQGPEPIAITGMACRLPGGVRSPSDLWKLLLENRTGQCPVPTTRFNIDAFYHPHGDTRPGSINMTAGYFIQEDIREFDNTFFGINNIEATYMDPQQRKLLEVVYECLESAGQRLEDMRGANVGVYCGNFATDFEIMQCKDPEFFHRYHATGKGLTILANRISHVFDLRGPSVVLDTACSSSLYALHAACTALEAGDCDAAIVAGVNLIQSPEQHMSTMKAGVLSGTSTCHTFDTRADGYGRAEGVGALYLTRLADARRRNEPVRAVIRGTAVNSDGRTSGITLPSGDAQEAVIRKAYAKAGIDDFDETSYVECHGTGTPVGDPIETEALARVFNTSSRKSPLLIGSVKPNLGHSEAASALSSIFKVVLALENGVLPATIGLENVNPEIRTEEWNMRIVTEAEPWPSPGLRRASVNSFGYGGANAHAILESATDHLPQSRADAQRIPSASNTRRRGFIIPLSANDGSALAAMAKNLCSMDLAGVDIVDLAYTLGERRTRHSYRGFFIASQSTMVEDLQPEKFKSIPGSRGTAPEEYSIAFNFTGQGAQWAQMGKVLIEQFPTFKESLTQLDTVLQRLPHPAPFSILDTILEPASTSQINQVSKSQPTCTAIQIALVQLLWRWGIRATSVVGHSSGEIAAAYAANYISAAQAITIAYYRGYVIEKLTDGTSGAMLATALGAADAEREIRALGLDGSIRVACVNSPESVTISGDASAIERFHEQCQREEVFSRKLLTDGRAYHSHHIERIRHEYDRLLYDGLASLPAEELCEEHVEWVSSLTGDEMNGRETLSPSYWRQNAESPVLFQSAVATLVRDGKENVHFIEIGPHRALQMPLKQIMDGLGRSRPNYQYSRGRALPHGHDIDFARVNSVETADGTLQQGKVLPNLPPYPWTYKELLWNEPRASREFRNRKHPRHELLGSRVPGASAFNAIWRNVLSLQDLPWMRDHRLGSDVVFPGAGYIAMALEAARQLSASDKVEFAVRQVRILKGLVLAEGPQGTPVELVTCVRPQRISLTAVSESWFEFEISSVQNDEATLHAVGFVGVDIYAPDSVPGVDMLDHTENAVKMQETRSWYQQLAQVGMNFGDEFQSLEAANSTQHGDTFQSQASLRPSAQRREDTNLRPEYVIHPITIDALFQAAIHPVTVHSPSKVTPVVPVSISSARFRALSLRQDKSGLLAAATSQKTGFGSVVSSGQLGGTGGSPAVIQMADLQFVPYQAAAPPVEDGRESGVWKPLISQGFSQNAEYLAKALGICRRKCNESSHRLTDITSIVDLLAHENPRMIILDLSGSSTDFSAALLNRLRVDTAFKRCARYEKGYILESNELLARKIELTTDLTDEIDAVQLTASNIKYDLVILPLVAGGAGDKDHTSLHQALSSIETWLNVRGVVVGRHSTESKNYQLPETFRTMTAGSVVVGEYTPTPTSGPEHETATATSQRDIVLVTGMTDSPFDSALQRAIEEQFNTQVRTIQAEDLTGDSIKEGERVVTTLELHAPVLNRLDSTEISRIKYLTDRARELGLARTLRVEQPSLRFVVYSTDSHVSGTHESVSNIVAIVERALSTENTDTEFVEQDGVVYINRFVPDHALNEKFKQRQQMQPIHTTLATLGPSRLAIKSVGSFDTLYMEKYHFSNEELAPDYVELEVKAVGLNAKNVYAAAGKIDVKDPMSAFECAGIVTKVGSAVSGLAPGDRVLAMALCGMANLERVPAWSCVKLKDSEDYHAAVTLPTAFATAIHGLCEKANLQRGEAVLIHSAAGGVGIAAIQIARLSGAEIFATVGTQEKKGFLVHEFGLKPENIFSSRDASFVPGILAATNNRGVDIVLNSLTKELLHESWRLVAPFGRFVEIGKADLAATGRLDMHVFLRSASFIAVDLFELYHPTNPSSRYSHPAMLQQIINLYRSEEIQAINPCQTFDISRASEAFRSFSSNNRIGKVTLSFENPDSMVKSPPLKYTLTLSPDKTCVMVGCLGGLGRSLSRWMFSRGCRRFVYLGRSGEDRKPAVELTGELRAQGVHVVVVRGDVANFEDARRCIQAAGTPIGGVVHAAMGLDESLWSSMSAKSWHTALKPKVTGAWNLHHALQQLPETDKGELDFFLMTSSISGALGAATESNYCAANAFLDAFARYRRGLGLPATSVGLGMTSGVGYVHEIPEVGRLLARKGIQPIGEEELLQIVDLALAHERSSSSGSTQLTGEGGESGDWEDYDPHASSHVITGLEPFSLFNLCARGLDADVPFKGDPRARLLEAILDDQNNNPKQRSEGDTPDQSIDGIIHRIKDRLSSLLLQSAQQIDEGTSLSRFGLDSMLAAELRTWIYRTFQVDVSSLALMAGSMTVRMLGEMVGRRRGK</sequence>
<dbReference type="Pfam" id="PF00109">
    <property type="entry name" value="ketoacyl-synt"/>
    <property type="match status" value="1"/>
</dbReference>
<proteinExistence type="predicted"/>
<dbReference type="InterPro" id="IPR014031">
    <property type="entry name" value="Ketoacyl_synth_C"/>
</dbReference>
<dbReference type="InterPro" id="IPR018201">
    <property type="entry name" value="Ketoacyl_synth_AS"/>
</dbReference>
<evidence type="ECO:0000313" key="13">
    <source>
        <dbReference type="EMBL" id="KAL2783391.1"/>
    </source>
</evidence>
<dbReference type="SMART" id="SM00825">
    <property type="entry name" value="PKS_KS"/>
    <property type="match status" value="1"/>
</dbReference>
<keyword evidence="14" id="KW-1185">Reference proteome</keyword>
<feature type="domain" description="PKS/mFAS DH" evidence="12">
    <location>
        <begin position="917"/>
        <end position="1224"/>
    </location>
</feature>
<keyword evidence="3" id="KW-0808">Transferase</keyword>
<reference evidence="13 14" key="1">
    <citation type="submission" date="2024-07" db="EMBL/GenBank/DDBJ databases">
        <title>Section-level genome sequencing and comparative genomics of Aspergillus sections Usti and Cavernicolus.</title>
        <authorList>
            <consortium name="Lawrence Berkeley National Laboratory"/>
            <person name="Nybo J.L."/>
            <person name="Vesth T.C."/>
            <person name="Theobald S."/>
            <person name="Frisvad J.C."/>
            <person name="Larsen T.O."/>
            <person name="Kjaerboelling I."/>
            <person name="Rothschild-Mancinelli K."/>
            <person name="Lyhne E.K."/>
            <person name="Kogle M.E."/>
            <person name="Barry K."/>
            <person name="Clum A."/>
            <person name="Na H."/>
            <person name="Ledsgaard L."/>
            <person name="Lin J."/>
            <person name="Lipzen A."/>
            <person name="Kuo A."/>
            <person name="Riley R."/>
            <person name="Mondo S."/>
            <person name="Labutti K."/>
            <person name="Haridas S."/>
            <person name="Pangalinan J."/>
            <person name="Salamov A.A."/>
            <person name="Simmons B.A."/>
            <person name="Magnuson J.K."/>
            <person name="Chen J."/>
            <person name="Drula E."/>
            <person name="Henrissat B."/>
            <person name="Wiebenga A."/>
            <person name="Lubbers R.J."/>
            <person name="Gomes A.C."/>
            <person name="Makela M.R."/>
            <person name="Stajich J."/>
            <person name="Grigoriev I.V."/>
            <person name="Mortensen U.H."/>
            <person name="De Vries R.P."/>
            <person name="Baker S.E."/>
            <person name="Andersen M.R."/>
        </authorList>
    </citation>
    <scope>NUCLEOTIDE SEQUENCE [LARGE SCALE GENOMIC DNA]</scope>
    <source>
        <strain evidence="13 14">CBS 209.92</strain>
    </source>
</reference>
<dbReference type="InterPro" id="IPR013154">
    <property type="entry name" value="ADH-like_N"/>
</dbReference>
<evidence type="ECO:0000313" key="14">
    <source>
        <dbReference type="Proteomes" id="UP001610563"/>
    </source>
</evidence>
<dbReference type="Gene3D" id="3.40.366.10">
    <property type="entry name" value="Malonyl-Coenzyme A Acyl Carrier Protein, domain 2"/>
    <property type="match status" value="1"/>
</dbReference>
<dbReference type="Pfam" id="PF00550">
    <property type="entry name" value="PP-binding"/>
    <property type="match status" value="1"/>
</dbReference>
<feature type="compositionally biased region" description="Polar residues" evidence="9">
    <location>
        <begin position="1097"/>
        <end position="1113"/>
    </location>
</feature>
<keyword evidence="1" id="KW-0596">Phosphopantetheine</keyword>
<feature type="region of interest" description="Disordered" evidence="9">
    <location>
        <begin position="2249"/>
        <end position="2268"/>
    </location>
</feature>
<feature type="active site" description="Proton acceptor; for dehydratase activity" evidence="8">
    <location>
        <position position="949"/>
    </location>
</feature>
<evidence type="ECO:0000256" key="2">
    <source>
        <dbReference type="ARBA" id="ARBA00022553"/>
    </source>
</evidence>
<dbReference type="SMART" id="SM00826">
    <property type="entry name" value="PKS_DH"/>
    <property type="match status" value="1"/>
</dbReference>
<dbReference type="InterPro" id="IPR014030">
    <property type="entry name" value="Ketoacyl_synth_N"/>
</dbReference>
<dbReference type="InterPro" id="IPR009081">
    <property type="entry name" value="PP-bd_ACP"/>
</dbReference>
<feature type="region of interest" description="C-terminal hotdog fold" evidence="8">
    <location>
        <begin position="1067"/>
        <end position="1224"/>
    </location>
</feature>